<dbReference type="CDD" id="cd09859">
    <property type="entry name" value="PIN_53EXO"/>
    <property type="match status" value="1"/>
</dbReference>
<dbReference type="InterPro" id="IPR019760">
    <property type="entry name" value="DNA-dir_DNA_pol_A_CS"/>
</dbReference>
<evidence type="ECO:0000256" key="7">
    <source>
        <dbReference type="ARBA" id="ARBA00022722"/>
    </source>
</evidence>
<dbReference type="SMART" id="SM00279">
    <property type="entry name" value="HhH2"/>
    <property type="match status" value="1"/>
</dbReference>
<dbReference type="InterPro" id="IPR043502">
    <property type="entry name" value="DNA/RNA_pol_sf"/>
</dbReference>
<dbReference type="InterPro" id="IPR020046">
    <property type="entry name" value="5-3_exonucl_a-hlix_arch_N"/>
</dbReference>
<dbReference type="SMART" id="SM00482">
    <property type="entry name" value="POLAc"/>
    <property type="match status" value="1"/>
</dbReference>
<dbReference type="GO" id="GO:0008409">
    <property type="term" value="F:5'-3' exonuclease activity"/>
    <property type="evidence" value="ECO:0007669"/>
    <property type="project" value="InterPro"/>
</dbReference>
<accession>A0AAT9LCM8</accession>
<dbReference type="GO" id="GO:0006261">
    <property type="term" value="P:DNA-templated DNA replication"/>
    <property type="evidence" value="ECO:0007669"/>
    <property type="project" value="UniProtKB-UniRule"/>
</dbReference>
<dbReference type="EMBL" id="CP062796">
    <property type="protein sequence ID" value="QUL98077.1"/>
    <property type="molecule type" value="Genomic_DNA"/>
</dbReference>
<dbReference type="InterPro" id="IPR002562">
    <property type="entry name" value="3'-5'_exonuclease_dom"/>
</dbReference>
<evidence type="ECO:0000256" key="5">
    <source>
        <dbReference type="ARBA" id="ARBA00022695"/>
    </source>
</evidence>
<dbReference type="Pfam" id="PF01367">
    <property type="entry name" value="5_3_exonuc"/>
    <property type="match status" value="1"/>
</dbReference>
<evidence type="ECO:0000259" key="18">
    <source>
        <dbReference type="SMART" id="SM00475"/>
    </source>
</evidence>
<feature type="domain" description="DNA-directed DNA polymerase family A palm" evidence="19">
    <location>
        <begin position="657"/>
        <end position="863"/>
    </location>
</feature>
<dbReference type="SMART" id="SM00474">
    <property type="entry name" value="35EXOc"/>
    <property type="match status" value="1"/>
</dbReference>
<evidence type="ECO:0000259" key="19">
    <source>
        <dbReference type="SMART" id="SM00482"/>
    </source>
</evidence>
<keyword evidence="6 16" id="KW-0235">DNA replication</keyword>
<dbReference type="CDD" id="cd09898">
    <property type="entry name" value="H3TH_53EXO"/>
    <property type="match status" value="1"/>
</dbReference>
<evidence type="ECO:0000256" key="16">
    <source>
        <dbReference type="RuleBase" id="RU004460"/>
    </source>
</evidence>
<dbReference type="InterPro" id="IPR036397">
    <property type="entry name" value="RNaseH_sf"/>
</dbReference>
<dbReference type="SUPFAM" id="SSF53098">
    <property type="entry name" value="Ribonuclease H-like"/>
    <property type="match status" value="1"/>
</dbReference>
<dbReference type="GO" id="GO:0008408">
    <property type="term" value="F:3'-5' exonuclease activity"/>
    <property type="evidence" value="ECO:0007669"/>
    <property type="project" value="InterPro"/>
</dbReference>
<keyword evidence="12 16" id="KW-0238">DNA-binding</keyword>
<evidence type="ECO:0000256" key="13">
    <source>
        <dbReference type="ARBA" id="ARBA00023204"/>
    </source>
</evidence>
<keyword evidence="8 16" id="KW-0227">DNA damage</keyword>
<gene>
    <name evidence="16 20" type="primary">polA</name>
    <name evidence="20" type="ORF">IMF26_08435</name>
</gene>
<keyword evidence="11 16" id="KW-0239">DNA-directed DNA polymerase</keyword>
<name>A0AAT9LCM8_9FIRM</name>
<dbReference type="NCBIfam" id="TIGR00593">
    <property type="entry name" value="pola"/>
    <property type="match status" value="1"/>
</dbReference>
<proteinExistence type="inferred from homology"/>
<dbReference type="AlphaFoldDB" id="A0AAT9LCM8"/>
<reference evidence="20" key="2">
    <citation type="journal article" date="2023" name="Biology">
        <title>Prokaryotic Life Associated with Coal-Fire Gas Vents Revealed by Metagenomics.</title>
        <authorList>
            <person name="Kadnikov V.V."/>
            <person name="Mardanov A.V."/>
            <person name="Beletsky A.V."/>
            <person name="Karnachuk O.V."/>
            <person name="Ravin N.V."/>
        </authorList>
    </citation>
    <scope>NUCLEOTIDE SEQUENCE</scope>
    <source>
        <strain evidence="20">Bu02</strain>
    </source>
</reference>
<keyword evidence="9" id="KW-0378">Hydrolase</keyword>
<dbReference type="InterPro" id="IPR020045">
    <property type="entry name" value="DNA_polI_H3TH"/>
</dbReference>
<keyword evidence="5 16" id="KW-0548">Nucleotidyltransferase</keyword>
<evidence type="ECO:0000313" key="20">
    <source>
        <dbReference type="EMBL" id="QUL98077.1"/>
    </source>
</evidence>
<evidence type="ECO:0000256" key="2">
    <source>
        <dbReference type="ARBA" id="ARBA00012417"/>
    </source>
</evidence>
<evidence type="ECO:0000256" key="12">
    <source>
        <dbReference type="ARBA" id="ARBA00023125"/>
    </source>
</evidence>
<feature type="domain" description="3'-5' exonuclease" evidence="17">
    <location>
        <begin position="312"/>
        <end position="490"/>
    </location>
</feature>
<sequence>MDRDRLLLIDANSLANRAYYALPPLSTGQGVPTSAVYGFLTMLFRFIDERKPGYIACAFDHPSPTFRHTEFGEYKATRKPAPEDFKTQIPLLKDVLKALNIKYIEVPGFEADDIIATLAERFKKQGFSVIILSGDRDCLQLVDDRVTAILPVRGITLVREYDRETVKKDLGIWPHQIPDFKGLAGDSSDNIPGVKGIGEKTAVSLLEQYGSLEAVYENLLEVTPTRVRELLSDAKDTALLSKKLATVTRQVPIEVSAEDLFWTGPDVEKAREVLSALEFHSLVKRLKPAVTEPESEPPVPEVGSASSAETGIVTVDSEEKLKDLCDKIAASGRVSIYASVTEITRDFLWPDLVGVSPGKGAYLISFPEGTFDRQELLWKYLGPILVDPKVEKLGFNQKWLYTLCFKRGLTLKGLSFDIMVAAYLLDPTRTTYRLEDIVKNYAGIDIFLPPAGHPRTLEEAVAYRRALGRHLAQGAWASFKVVEGIQRELEEKGLSRLACEVEFPLIEVLASMEAIGIGVDLETGRQLRASFSRELMDIEKSIFLMAGETFNLGSTKQLAHILFEKLKLPPVKKTKTGYSTDAEVLEILSEQHDLPRKILEYRTYAKLKSTYLDVLEEVVNPTTGRIHSTFHQTVTATGRLSSSEPNLQNIPVRGELGKSIRRVFVPAPGRLFLASDYSQIELRVMAHFSEDPSLIDAFRRGEDIHARTASEIFGVPLEEVTPDLRSRAKAVNFGVIYGISDYGLARNTGVSREEARKFIEAYFARYPGVKRYMDEQIERARKDGYVTTILGRRRPIPDIDSRIKKNRGFAERTAINTPIQGSAADIIKLAMVKIYRRIRDEGLISRMILQVHDELIFEIAPEEEEYMRKLVKEEMEGVMELRVPLEVEIGTGKSWYEV</sequence>
<dbReference type="GO" id="GO:0003677">
    <property type="term" value="F:DNA binding"/>
    <property type="evidence" value="ECO:0007669"/>
    <property type="project" value="UniProtKB-UniRule"/>
</dbReference>
<dbReference type="FunFam" id="1.10.150.20:FF:000003">
    <property type="entry name" value="DNA polymerase I"/>
    <property type="match status" value="1"/>
</dbReference>
<dbReference type="PROSITE" id="PS00447">
    <property type="entry name" value="DNA_POLYMERASE_A"/>
    <property type="match status" value="1"/>
</dbReference>
<dbReference type="InterPro" id="IPR054690">
    <property type="entry name" value="DNA_polI_exonuclease"/>
</dbReference>
<dbReference type="Gene3D" id="3.40.50.1010">
    <property type="entry name" value="5'-nuclease"/>
    <property type="match status" value="1"/>
</dbReference>
<dbReference type="PANTHER" id="PTHR10133:SF27">
    <property type="entry name" value="DNA POLYMERASE NU"/>
    <property type="match status" value="1"/>
</dbReference>
<dbReference type="GO" id="GO:0003887">
    <property type="term" value="F:DNA-directed DNA polymerase activity"/>
    <property type="evidence" value="ECO:0007669"/>
    <property type="project" value="UniProtKB-UniRule"/>
</dbReference>
<dbReference type="Pfam" id="PF22619">
    <property type="entry name" value="DNA_polI_exo1"/>
    <property type="match status" value="1"/>
</dbReference>
<dbReference type="NCBIfam" id="NF004397">
    <property type="entry name" value="PRK05755.1"/>
    <property type="match status" value="1"/>
</dbReference>
<comment type="similarity">
    <text evidence="1 16">Belongs to the DNA polymerase type-A family.</text>
</comment>
<organism evidence="20">
    <name type="scientific">Candidatus Fermentithermobacillus carboniphilus</name>
    <dbReference type="NCBI Taxonomy" id="3085328"/>
    <lineage>
        <taxon>Bacteria</taxon>
        <taxon>Bacillati</taxon>
        <taxon>Bacillota</taxon>
        <taxon>Candidatus Fermentithermobacillia</taxon>
        <taxon>Candidatus Fermentithermobacillales</taxon>
        <taxon>Candidatus Fermentithermobacillaceae</taxon>
        <taxon>Candidatus Fermentithermobacillus</taxon>
    </lineage>
</organism>
<dbReference type="InterPro" id="IPR012337">
    <property type="entry name" value="RNaseH-like_sf"/>
</dbReference>
<keyword evidence="4 16" id="KW-0808">Transferase</keyword>
<dbReference type="PRINTS" id="PR00868">
    <property type="entry name" value="DNAPOLI"/>
</dbReference>
<evidence type="ECO:0000256" key="4">
    <source>
        <dbReference type="ARBA" id="ARBA00022679"/>
    </source>
</evidence>
<dbReference type="FunFam" id="3.40.50.1010:FF:000001">
    <property type="entry name" value="DNA polymerase I"/>
    <property type="match status" value="1"/>
</dbReference>
<evidence type="ECO:0000256" key="15">
    <source>
        <dbReference type="NCBIfam" id="TIGR00593"/>
    </source>
</evidence>
<dbReference type="InterPro" id="IPR018320">
    <property type="entry name" value="DNA_polymerase_1"/>
</dbReference>
<evidence type="ECO:0000256" key="11">
    <source>
        <dbReference type="ARBA" id="ARBA00022932"/>
    </source>
</evidence>
<comment type="catalytic activity">
    <reaction evidence="14 16">
        <text>DNA(n) + a 2'-deoxyribonucleoside 5'-triphosphate = DNA(n+1) + diphosphate</text>
        <dbReference type="Rhea" id="RHEA:22508"/>
        <dbReference type="Rhea" id="RHEA-COMP:17339"/>
        <dbReference type="Rhea" id="RHEA-COMP:17340"/>
        <dbReference type="ChEBI" id="CHEBI:33019"/>
        <dbReference type="ChEBI" id="CHEBI:61560"/>
        <dbReference type="ChEBI" id="CHEBI:173112"/>
        <dbReference type="EC" id="2.7.7.7"/>
    </reaction>
</comment>
<dbReference type="CDD" id="cd06140">
    <property type="entry name" value="DNA_polA_I_Bacillus_like_exo"/>
    <property type="match status" value="1"/>
</dbReference>
<dbReference type="InterPro" id="IPR036279">
    <property type="entry name" value="5-3_exonuclease_C_sf"/>
</dbReference>
<dbReference type="FunFam" id="1.10.150.20:FF:000002">
    <property type="entry name" value="DNA polymerase I"/>
    <property type="match status" value="1"/>
</dbReference>
<comment type="subunit">
    <text evidence="16">Single-chain monomer with multiple functions.</text>
</comment>
<dbReference type="PANTHER" id="PTHR10133">
    <property type="entry name" value="DNA POLYMERASE I"/>
    <property type="match status" value="1"/>
</dbReference>
<evidence type="ECO:0000256" key="6">
    <source>
        <dbReference type="ARBA" id="ARBA00022705"/>
    </source>
</evidence>
<dbReference type="SMART" id="SM00475">
    <property type="entry name" value="53EXOc"/>
    <property type="match status" value="1"/>
</dbReference>
<protein>
    <recommendedName>
        <fullName evidence="3 15">DNA polymerase I</fullName>
        <ecNumber evidence="2 15">2.7.7.7</ecNumber>
    </recommendedName>
</protein>
<dbReference type="Gene3D" id="1.10.150.20">
    <property type="entry name" value="5' to 3' exonuclease, C-terminal subdomain"/>
    <property type="match status" value="2"/>
</dbReference>
<dbReference type="InterPro" id="IPR029060">
    <property type="entry name" value="PIN-like_dom_sf"/>
</dbReference>
<reference evidence="20" key="1">
    <citation type="submission" date="2020-10" db="EMBL/GenBank/DDBJ databases">
        <authorList>
            <person name="Kadnikov V."/>
            <person name="Beletsky A.V."/>
            <person name="Mardanov A.V."/>
            <person name="Karnachuk O.V."/>
            <person name="Ravin N.V."/>
        </authorList>
    </citation>
    <scope>NUCLEOTIDE SEQUENCE</scope>
    <source>
        <strain evidence="20">Bu02</strain>
    </source>
</reference>
<evidence type="ECO:0000256" key="8">
    <source>
        <dbReference type="ARBA" id="ARBA00022763"/>
    </source>
</evidence>
<dbReference type="SUPFAM" id="SSF56672">
    <property type="entry name" value="DNA/RNA polymerases"/>
    <property type="match status" value="1"/>
</dbReference>
<dbReference type="Pfam" id="PF02739">
    <property type="entry name" value="5_3_exonuc_N"/>
    <property type="match status" value="1"/>
</dbReference>
<keyword evidence="13 16" id="KW-0234">DNA repair</keyword>
<dbReference type="Pfam" id="PF00476">
    <property type="entry name" value="DNA_pol_A"/>
    <property type="match status" value="1"/>
</dbReference>
<dbReference type="SUPFAM" id="SSF47807">
    <property type="entry name" value="5' to 3' exonuclease, C-terminal subdomain"/>
    <property type="match status" value="1"/>
</dbReference>
<dbReference type="GO" id="GO:0006302">
    <property type="term" value="P:double-strand break repair"/>
    <property type="evidence" value="ECO:0007669"/>
    <property type="project" value="TreeGrafter"/>
</dbReference>
<feature type="domain" description="5'-3' exonuclease" evidence="18">
    <location>
        <begin position="4"/>
        <end position="263"/>
    </location>
</feature>
<dbReference type="InterPro" id="IPR001098">
    <property type="entry name" value="DNA-dir_DNA_pol_A_palm_dom"/>
</dbReference>
<dbReference type="EC" id="2.7.7.7" evidence="2 15"/>
<dbReference type="SUPFAM" id="SSF88723">
    <property type="entry name" value="PIN domain-like"/>
    <property type="match status" value="1"/>
</dbReference>
<evidence type="ECO:0000259" key="17">
    <source>
        <dbReference type="SMART" id="SM00474"/>
    </source>
</evidence>
<evidence type="ECO:0000256" key="10">
    <source>
        <dbReference type="ARBA" id="ARBA00022839"/>
    </source>
</evidence>
<evidence type="ECO:0000256" key="3">
    <source>
        <dbReference type="ARBA" id="ARBA00020311"/>
    </source>
</evidence>
<keyword evidence="10" id="KW-0269">Exonuclease</keyword>
<keyword evidence="7" id="KW-0540">Nuclease</keyword>
<dbReference type="InterPro" id="IPR008918">
    <property type="entry name" value="HhH2"/>
</dbReference>
<evidence type="ECO:0000256" key="9">
    <source>
        <dbReference type="ARBA" id="ARBA00022801"/>
    </source>
</evidence>
<dbReference type="InterPro" id="IPR002421">
    <property type="entry name" value="5-3_exonuclease"/>
</dbReference>
<dbReference type="CDD" id="cd08637">
    <property type="entry name" value="DNA_pol_A_pol_I_C"/>
    <property type="match status" value="1"/>
</dbReference>
<dbReference type="Gene3D" id="1.20.1060.10">
    <property type="entry name" value="Taq DNA Polymerase, Chain T, domain 4"/>
    <property type="match status" value="1"/>
</dbReference>
<dbReference type="Gene3D" id="3.30.70.370">
    <property type="match status" value="1"/>
</dbReference>
<evidence type="ECO:0000256" key="1">
    <source>
        <dbReference type="ARBA" id="ARBA00007705"/>
    </source>
</evidence>
<dbReference type="FunFam" id="1.20.1060.10:FF:000001">
    <property type="entry name" value="DNA polymerase I"/>
    <property type="match status" value="1"/>
</dbReference>
<dbReference type="Gene3D" id="3.30.420.10">
    <property type="entry name" value="Ribonuclease H-like superfamily/Ribonuclease H"/>
    <property type="match status" value="1"/>
</dbReference>
<evidence type="ECO:0000256" key="14">
    <source>
        <dbReference type="ARBA" id="ARBA00049244"/>
    </source>
</evidence>
<dbReference type="InterPro" id="IPR002298">
    <property type="entry name" value="DNA_polymerase_A"/>
</dbReference>
<dbReference type="KEGG" id="fcz:IMF26_08435"/>